<evidence type="ECO:0000256" key="4">
    <source>
        <dbReference type="ARBA" id="ARBA00022729"/>
    </source>
</evidence>
<keyword evidence="4" id="KW-0732">Signal</keyword>
<dbReference type="CDD" id="cd01146">
    <property type="entry name" value="FhuD"/>
    <property type="match status" value="1"/>
</dbReference>
<protein>
    <submittedName>
        <fullName evidence="7">Iron(III) dicitrate ABC transporter, periplasmic iron(III) dicitrate-binding protein</fullName>
    </submittedName>
</protein>
<evidence type="ECO:0000256" key="3">
    <source>
        <dbReference type="ARBA" id="ARBA00022448"/>
    </source>
</evidence>
<evidence type="ECO:0000256" key="5">
    <source>
        <dbReference type="SAM" id="Coils"/>
    </source>
</evidence>
<evidence type="ECO:0000256" key="2">
    <source>
        <dbReference type="ARBA" id="ARBA00008814"/>
    </source>
</evidence>
<proteinExistence type="inferred from homology"/>
<evidence type="ECO:0000313" key="8">
    <source>
        <dbReference type="Proteomes" id="UP000218418"/>
    </source>
</evidence>
<evidence type="ECO:0000256" key="1">
    <source>
        <dbReference type="ARBA" id="ARBA00004196"/>
    </source>
</evidence>
<organism evidence="7 8">
    <name type="scientific">Calothrix parasitica NIES-267</name>
    <dbReference type="NCBI Taxonomy" id="1973488"/>
    <lineage>
        <taxon>Bacteria</taxon>
        <taxon>Bacillati</taxon>
        <taxon>Cyanobacteriota</taxon>
        <taxon>Cyanophyceae</taxon>
        <taxon>Nostocales</taxon>
        <taxon>Calotrichaceae</taxon>
        <taxon>Calothrix</taxon>
    </lineage>
</organism>
<keyword evidence="8" id="KW-1185">Reference proteome</keyword>
<accession>A0A1Z4LYF7</accession>
<dbReference type="Gene3D" id="3.40.50.1980">
    <property type="entry name" value="Nitrogenase molybdenum iron protein domain"/>
    <property type="match status" value="2"/>
</dbReference>
<feature type="domain" description="Fe/B12 periplasmic-binding" evidence="6">
    <location>
        <begin position="69"/>
        <end position="367"/>
    </location>
</feature>
<dbReference type="InterPro" id="IPR051313">
    <property type="entry name" value="Bact_iron-sidero_bind"/>
</dbReference>
<feature type="coiled-coil region" evidence="5">
    <location>
        <begin position="181"/>
        <end position="208"/>
    </location>
</feature>
<dbReference type="InterPro" id="IPR002491">
    <property type="entry name" value="ABC_transptr_periplasmic_BD"/>
</dbReference>
<dbReference type="GO" id="GO:0030288">
    <property type="term" value="C:outer membrane-bounded periplasmic space"/>
    <property type="evidence" value="ECO:0007669"/>
    <property type="project" value="TreeGrafter"/>
</dbReference>
<dbReference type="PANTHER" id="PTHR30532:SF24">
    <property type="entry name" value="FERRIC ENTEROBACTIN-BINDING PERIPLASMIC PROTEIN FEPB"/>
    <property type="match status" value="1"/>
</dbReference>
<dbReference type="Pfam" id="PF01497">
    <property type="entry name" value="Peripla_BP_2"/>
    <property type="match status" value="1"/>
</dbReference>
<dbReference type="EMBL" id="AP018227">
    <property type="protein sequence ID" value="BAY86148.1"/>
    <property type="molecule type" value="Genomic_DNA"/>
</dbReference>
<reference evidence="7 8" key="1">
    <citation type="submission" date="2017-06" db="EMBL/GenBank/DDBJ databases">
        <title>Genome sequencing of cyanobaciteial culture collection at National Institute for Environmental Studies (NIES).</title>
        <authorList>
            <person name="Hirose Y."/>
            <person name="Shimura Y."/>
            <person name="Fujisawa T."/>
            <person name="Nakamura Y."/>
            <person name="Kawachi M."/>
        </authorList>
    </citation>
    <scope>NUCLEOTIDE SEQUENCE [LARGE SCALE GENOMIC DNA]</scope>
    <source>
        <strain evidence="7 8">NIES-267</strain>
    </source>
</reference>
<dbReference type="PROSITE" id="PS50983">
    <property type="entry name" value="FE_B12_PBP"/>
    <property type="match status" value="1"/>
</dbReference>
<dbReference type="PANTHER" id="PTHR30532">
    <property type="entry name" value="IRON III DICITRATE-BINDING PERIPLASMIC PROTEIN"/>
    <property type="match status" value="1"/>
</dbReference>
<comment type="similarity">
    <text evidence="2">Belongs to the bacterial solute-binding protein 8 family.</text>
</comment>
<dbReference type="OrthoDB" id="61776at2"/>
<keyword evidence="3" id="KW-0813">Transport</keyword>
<dbReference type="SUPFAM" id="SSF53807">
    <property type="entry name" value="Helical backbone' metal receptor"/>
    <property type="match status" value="1"/>
</dbReference>
<dbReference type="Proteomes" id="UP000218418">
    <property type="component" value="Chromosome"/>
</dbReference>
<evidence type="ECO:0000313" key="7">
    <source>
        <dbReference type="EMBL" id="BAY86148.1"/>
    </source>
</evidence>
<keyword evidence="5" id="KW-0175">Coiled coil</keyword>
<gene>
    <name evidence="7" type="ORF">NIES267_56540</name>
</gene>
<evidence type="ECO:0000259" key="6">
    <source>
        <dbReference type="PROSITE" id="PS50983"/>
    </source>
</evidence>
<comment type="subcellular location">
    <subcellularLocation>
        <location evidence="1">Cell envelope</location>
    </subcellularLocation>
</comment>
<dbReference type="PROSITE" id="PS51257">
    <property type="entry name" value="PROKAR_LIPOPROTEIN"/>
    <property type="match status" value="1"/>
</dbReference>
<name>A0A1Z4LYF7_9CYAN</name>
<dbReference type="GO" id="GO:1901678">
    <property type="term" value="P:iron coordination entity transport"/>
    <property type="evidence" value="ECO:0007669"/>
    <property type="project" value="UniProtKB-ARBA"/>
</dbReference>
<dbReference type="AlphaFoldDB" id="A0A1Z4LYF7"/>
<sequence length="373" mass="41299">MLIVKQKVVRLINLSLITALLICGCNNTSNNQISKNKITTPSSQSNSTANCQKIKHDFGETEVCSQPQKVVVLSPHTLDLLLSLDVQPAGYAAPINLHREEKYNNPAEQIPYLGTQVTTKPINLGTGSKPSLERLTALKPDLIIGDAGSRNYYSVLSKIAPTLLWNNRTEAGKWQENIQKIAKALGREQQAQQEIDNYEKQIAATRTELAPVVAKYPKLLVLGTDNLQKNISIVNPNSYLGEILQGIGFELVSLPSLKNDSKPLIPISIETLPKLNQADTIIVMGYNLNFGKELKSGANKQFNQDIENNQSQPAKKAWKENAIAQSLTASKENRAYFATYYRWNGLNGPNGAELIIEQLREFFLSKNTSNETP</sequence>